<dbReference type="PANTHER" id="PTHR11923">
    <property type="entry name" value="SCAVENGER RECEPTOR CLASS B TYPE-1 SR-B1"/>
    <property type="match status" value="1"/>
</dbReference>
<keyword evidence="11" id="KW-0325">Glycoprotein</keyword>
<keyword evidence="9" id="KW-1015">Disulfide bond</keyword>
<dbReference type="GO" id="GO:0005737">
    <property type="term" value="C:cytoplasm"/>
    <property type="evidence" value="ECO:0007669"/>
    <property type="project" value="TreeGrafter"/>
</dbReference>
<keyword evidence="5" id="KW-0812">Transmembrane</keyword>
<keyword evidence="3" id="KW-1003">Cell membrane</keyword>
<evidence type="ECO:0000256" key="6">
    <source>
        <dbReference type="ARBA" id="ARBA00022725"/>
    </source>
</evidence>
<evidence type="ECO:0000256" key="2">
    <source>
        <dbReference type="ARBA" id="ARBA00010532"/>
    </source>
</evidence>
<keyword evidence="6" id="KW-0552">Olfaction</keyword>
<accession>A0A0X8SHH2</accession>
<dbReference type="GO" id="GO:0007608">
    <property type="term" value="P:sensory perception of smell"/>
    <property type="evidence" value="ECO:0007669"/>
    <property type="project" value="UniProtKB-KW"/>
</dbReference>
<evidence type="ECO:0000313" key="13">
    <source>
        <dbReference type="EMBL" id="AIX97147.1"/>
    </source>
</evidence>
<reference evidence="13" key="1">
    <citation type="submission" date="2014-01" db="EMBL/GenBank/DDBJ databases">
        <title>Identification of Chemosensory Gene Families in Rhyzopertha dominica (Coleoptera: Bostrichidae).</title>
        <authorList>
            <person name="Wang M."/>
            <person name="Diakite M.M."/>
        </authorList>
    </citation>
    <scope>NUCLEOTIDE SEQUENCE</scope>
</reference>
<dbReference type="EMBL" id="KJ186835">
    <property type="protein sequence ID" value="AIX97147.1"/>
    <property type="molecule type" value="mRNA"/>
</dbReference>
<evidence type="ECO:0000256" key="1">
    <source>
        <dbReference type="ARBA" id="ARBA00004236"/>
    </source>
</evidence>
<evidence type="ECO:0000256" key="8">
    <source>
        <dbReference type="ARBA" id="ARBA00023136"/>
    </source>
</evidence>
<sequence length="182" mass="20968">EYKSEITYKDISGYRYGLPEDVLKLDNPEESCFCVNRTTDMTGNYSCFLDGVMDFYSCTGVPSLMSLPHFLYADEKYLNAVEGLEPDEEKHAIYLHLEPNTGTPLEGRRRMQINFVTRPIINYDGVYERTKNMARSVLPVAWIEESVSLTDEYIDQLNEMYFNQLNLVTGVQWGLIAVSSVW</sequence>
<comment type="similarity">
    <text evidence="2">Belongs to the CD36 family.</text>
</comment>
<evidence type="ECO:0000256" key="11">
    <source>
        <dbReference type="ARBA" id="ARBA00023180"/>
    </source>
</evidence>
<feature type="non-terminal residue" evidence="13">
    <location>
        <position position="1"/>
    </location>
</feature>
<gene>
    <name evidence="13" type="primary">snmp1</name>
</gene>
<dbReference type="InterPro" id="IPR002159">
    <property type="entry name" value="CD36_fam"/>
</dbReference>
<evidence type="ECO:0000256" key="12">
    <source>
        <dbReference type="ARBA" id="ARBA00040645"/>
    </source>
</evidence>
<proteinExistence type="evidence at transcript level"/>
<protein>
    <recommendedName>
        <fullName evidence="12">Sensory neuron membrane protein 2</fullName>
    </recommendedName>
</protein>
<dbReference type="PRINTS" id="PR01609">
    <property type="entry name" value="CD36FAMILY"/>
</dbReference>
<keyword evidence="8" id="KW-0472">Membrane</keyword>
<keyword evidence="7" id="KW-1133">Transmembrane helix</keyword>
<feature type="non-terminal residue" evidence="13">
    <location>
        <position position="182"/>
    </location>
</feature>
<dbReference type="Pfam" id="PF01130">
    <property type="entry name" value="CD36"/>
    <property type="match status" value="1"/>
</dbReference>
<name>A0A0X8SHH2_RHYDO</name>
<evidence type="ECO:0000256" key="7">
    <source>
        <dbReference type="ARBA" id="ARBA00022989"/>
    </source>
</evidence>
<evidence type="ECO:0000256" key="3">
    <source>
        <dbReference type="ARBA" id="ARBA00022475"/>
    </source>
</evidence>
<evidence type="ECO:0000256" key="5">
    <source>
        <dbReference type="ARBA" id="ARBA00022692"/>
    </source>
</evidence>
<keyword evidence="10" id="KW-0675">Receptor</keyword>
<keyword evidence="4" id="KW-0716">Sensory transduction</keyword>
<evidence type="ECO:0000256" key="9">
    <source>
        <dbReference type="ARBA" id="ARBA00023157"/>
    </source>
</evidence>
<comment type="subcellular location">
    <subcellularLocation>
        <location evidence="1">Cell membrane</location>
    </subcellularLocation>
</comment>
<dbReference type="GO" id="GO:0005044">
    <property type="term" value="F:scavenger receptor activity"/>
    <property type="evidence" value="ECO:0007669"/>
    <property type="project" value="TreeGrafter"/>
</dbReference>
<dbReference type="AlphaFoldDB" id="A0A0X8SHH2"/>
<dbReference type="PANTHER" id="PTHR11923:SF109">
    <property type="entry name" value="SENSORY NEURON MEMBRANE PROTEIN 2"/>
    <property type="match status" value="1"/>
</dbReference>
<dbReference type="GO" id="GO:0005886">
    <property type="term" value="C:plasma membrane"/>
    <property type="evidence" value="ECO:0007669"/>
    <property type="project" value="UniProtKB-SubCell"/>
</dbReference>
<evidence type="ECO:0000256" key="10">
    <source>
        <dbReference type="ARBA" id="ARBA00023170"/>
    </source>
</evidence>
<evidence type="ECO:0000256" key="4">
    <source>
        <dbReference type="ARBA" id="ARBA00022606"/>
    </source>
</evidence>
<organism evidence="13">
    <name type="scientific">Rhyzopertha dominica</name>
    <name type="common">Lesser grain borer</name>
    <name type="synonym">Synodendron dominica</name>
    <dbReference type="NCBI Taxonomy" id="92692"/>
    <lineage>
        <taxon>Eukaryota</taxon>
        <taxon>Metazoa</taxon>
        <taxon>Ecdysozoa</taxon>
        <taxon>Arthropoda</taxon>
        <taxon>Hexapoda</taxon>
        <taxon>Insecta</taxon>
        <taxon>Pterygota</taxon>
        <taxon>Neoptera</taxon>
        <taxon>Endopterygota</taxon>
        <taxon>Coleoptera</taxon>
        <taxon>Polyphaga</taxon>
        <taxon>Bostrichiformia</taxon>
        <taxon>Bostrichidae</taxon>
        <taxon>Dinoderinae</taxon>
        <taxon>Rhyzopertha</taxon>
    </lineage>
</organism>